<dbReference type="RefSeq" id="WP_110024848.1">
    <property type="nucleotide sequence ID" value="NZ_QGTS01000002.1"/>
</dbReference>
<dbReference type="CDD" id="cd00616">
    <property type="entry name" value="AHBA_syn"/>
    <property type="match status" value="1"/>
</dbReference>
<dbReference type="EMBL" id="QGTS01000002">
    <property type="protein sequence ID" value="PWW11539.1"/>
    <property type="molecule type" value="Genomic_DNA"/>
</dbReference>
<evidence type="ECO:0000313" key="7">
    <source>
        <dbReference type="Proteomes" id="UP000246744"/>
    </source>
</evidence>
<accession>A0A317Q5P1</accession>
<dbReference type="NCBIfam" id="TIGR03588">
    <property type="entry name" value="PseC"/>
    <property type="match status" value="1"/>
</dbReference>
<evidence type="ECO:0000313" key="6">
    <source>
        <dbReference type="EMBL" id="PWW11539.1"/>
    </source>
</evidence>
<dbReference type="Gene3D" id="3.90.1150.10">
    <property type="entry name" value="Aspartate Aminotransferase, domain 1"/>
    <property type="match status" value="1"/>
</dbReference>
<evidence type="ECO:0000256" key="5">
    <source>
        <dbReference type="RuleBase" id="RU004508"/>
    </source>
</evidence>
<dbReference type="Pfam" id="PF01041">
    <property type="entry name" value="DegT_DnrJ_EryC1"/>
    <property type="match status" value="1"/>
</dbReference>
<dbReference type="SUPFAM" id="SSF53383">
    <property type="entry name" value="PLP-dependent transferases"/>
    <property type="match status" value="1"/>
</dbReference>
<dbReference type="GO" id="GO:0008483">
    <property type="term" value="F:transaminase activity"/>
    <property type="evidence" value="ECO:0007669"/>
    <property type="project" value="TreeGrafter"/>
</dbReference>
<dbReference type="GO" id="GO:0000271">
    <property type="term" value="P:polysaccharide biosynthetic process"/>
    <property type="evidence" value="ECO:0007669"/>
    <property type="project" value="TreeGrafter"/>
</dbReference>
<evidence type="ECO:0000256" key="1">
    <source>
        <dbReference type="ARBA" id="ARBA00022898"/>
    </source>
</evidence>
<dbReference type="OrthoDB" id="9804264at2"/>
<dbReference type="AlphaFoldDB" id="A0A317Q5P1"/>
<dbReference type="Gene3D" id="3.40.640.10">
    <property type="entry name" value="Type I PLP-dependent aspartate aminotransferase-like (Major domain)"/>
    <property type="match status" value="1"/>
</dbReference>
<protein>
    <submittedName>
        <fullName evidence="6">UDP-4-amino-4, 6-dideoxy-N-acetyl-beta-L-altrosamine transaminase</fullName>
    </submittedName>
</protein>
<evidence type="ECO:0000256" key="4">
    <source>
        <dbReference type="PIRSR" id="PIRSR000390-2"/>
    </source>
</evidence>
<gene>
    <name evidence="6" type="ORF">DES37_102145</name>
</gene>
<dbReference type="InterPro" id="IPR020026">
    <property type="entry name" value="PseC"/>
</dbReference>
<dbReference type="PIRSF" id="PIRSF000390">
    <property type="entry name" value="PLP_StrS"/>
    <property type="match status" value="1"/>
</dbReference>
<dbReference type="PANTHER" id="PTHR30244">
    <property type="entry name" value="TRANSAMINASE"/>
    <property type="match status" value="1"/>
</dbReference>
<dbReference type="Proteomes" id="UP000246744">
    <property type="component" value="Unassembled WGS sequence"/>
</dbReference>
<dbReference type="InterPro" id="IPR015424">
    <property type="entry name" value="PyrdxlP-dep_Trfase"/>
</dbReference>
<evidence type="ECO:0000256" key="3">
    <source>
        <dbReference type="PIRSR" id="PIRSR000390-1"/>
    </source>
</evidence>
<dbReference type="InterPro" id="IPR015421">
    <property type="entry name" value="PyrdxlP-dep_Trfase_major"/>
</dbReference>
<sequence length="383" mass="42053">MKNIPYGRQDISDEDIAAVVAVLKSDFLTQGPNVPAFEKAIADYVGVEHAVAVNSATSALHIACMALGLESGDWLWTTPNTFVASANCGRYCGANVSFVDIDKDTYNMSVDALKDKLKTAKAAGNLPKIVVPVAFAGQSCEMAEIHALSKEYGFFVIEDASHAIGGNYLDTKIGCSKYADISILSFHPVKIITTAEGGMALTNNAELAEKLQSYRSHGITRDPKRMTHEADGAWYYQQVELGLNYRMTELQAALGVSQLKRIDEFVATRHKLAKRYDELLAGLPVTTPAQAKSGHSALHLYPVQVKDAAKRQALFDFMRSKGIGVNVHYIPVHTQPYYQELGCKPGDYPEAEAYYSRALSLPLYATLTEADQDYVVDCIREFF</sequence>
<evidence type="ECO:0000256" key="2">
    <source>
        <dbReference type="ARBA" id="ARBA00037999"/>
    </source>
</evidence>
<feature type="modified residue" description="N6-(pyridoxal phosphate)lysine" evidence="4">
    <location>
        <position position="190"/>
    </location>
</feature>
<dbReference type="GO" id="GO:0030170">
    <property type="term" value="F:pyridoxal phosphate binding"/>
    <property type="evidence" value="ECO:0007669"/>
    <property type="project" value="TreeGrafter"/>
</dbReference>
<proteinExistence type="inferred from homology"/>
<dbReference type="InterPro" id="IPR000653">
    <property type="entry name" value="DegT/StrS_aminotransferase"/>
</dbReference>
<dbReference type="InterPro" id="IPR015422">
    <property type="entry name" value="PyrdxlP-dep_Trfase_small"/>
</dbReference>
<dbReference type="PANTHER" id="PTHR30244:SF34">
    <property type="entry name" value="DTDP-4-AMINO-4,6-DIDEOXYGALACTOSE TRANSAMINASE"/>
    <property type="match status" value="1"/>
</dbReference>
<keyword evidence="7" id="KW-1185">Reference proteome</keyword>
<comment type="similarity">
    <text evidence="2 5">Belongs to the DegT/DnrJ/EryC1 family.</text>
</comment>
<organism evidence="6 7">
    <name type="scientific">Mangrovibacter plantisponsor</name>
    <dbReference type="NCBI Taxonomy" id="451513"/>
    <lineage>
        <taxon>Bacteria</taxon>
        <taxon>Pseudomonadati</taxon>
        <taxon>Pseudomonadota</taxon>
        <taxon>Gammaproteobacteria</taxon>
        <taxon>Enterobacterales</taxon>
        <taxon>Enterobacteriaceae</taxon>
        <taxon>Mangrovibacter</taxon>
    </lineage>
</organism>
<reference evidence="6 7" key="1">
    <citation type="submission" date="2018-05" db="EMBL/GenBank/DDBJ databases">
        <title>Genomic Encyclopedia of Type Strains, Phase IV (KMG-IV): sequencing the most valuable type-strain genomes for metagenomic binning, comparative biology and taxonomic classification.</title>
        <authorList>
            <person name="Goeker M."/>
        </authorList>
    </citation>
    <scope>NUCLEOTIDE SEQUENCE [LARGE SCALE GENOMIC DNA]</scope>
    <source>
        <strain evidence="6 7">DSM 19579</strain>
    </source>
</reference>
<comment type="caution">
    <text evidence="6">The sequence shown here is derived from an EMBL/GenBank/DDBJ whole genome shotgun (WGS) entry which is preliminary data.</text>
</comment>
<name>A0A317Q5P1_9ENTR</name>
<keyword evidence="1 4" id="KW-0663">Pyridoxal phosphate</keyword>
<feature type="active site" description="Proton acceptor" evidence="3">
    <location>
        <position position="190"/>
    </location>
</feature>